<dbReference type="AlphaFoldDB" id="A0A0A1U700"/>
<feature type="compositionally biased region" description="Basic and acidic residues" evidence="3">
    <location>
        <begin position="265"/>
        <end position="275"/>
    </location>
</feature>
<feature type="region of interest" description="Disordered" evidence="3">
    <location>
        <begin position="246"/>
        <end position="275"/>
    </location>
</feature>
<feature type="coiled-coil region" evidence="2">
    <location>
        <begin position="30"/>
        <end position="60"/>
    </location>
</feature>
<dbReference type="InterPro" id="IPR002164">
    <property type="entry name" value="NAP_family"/>
</dbReference>
<dbReference type="GeneID" id="14889055"/>
<dbReference type="GO" id="GO:0006334">
    <property type="term" value="P:nucleosome assembly"/>
    <property type="evidence" value="ECO:0007669"/>
    <property type="project" value="InterPro"/>
</dbReference>
<dbReference type="GO" id="GO:0005634">
    <property type="term" value="C:nucleus"/>
    <property type="evidence" value="ECO:0007669"/>
    <property type="project" value="InterPro"/>
</dbReference>
<dbReference type="VEuPathDB" id="AmoebaDB:EIN_405140"/>
<keyword evidence="5" id="KW-1185">Reference proteome</keyword>
<gene>
    <name evidence="4" type="ORF">EIN_405140</name>
</gene>
<dbReference type="Pfam" id="PF00956">
    <property type="entry name" value="NAP"/>
    <property type="match status" value="1"/>
</dbReference>
<name>A0A0A1U700_ENTIV</name>
<dbReference type="OMA" id="MEYNKEC"/>
<proteinExistence type="inferred from homology"/>
<dbReference type="Proteomes" id="UP000014680">
    <property type="component" value="Unassembled WGS sequence"/>
</dbReference>
<dbReference type="SUPFAM" id="SSF143113">
    <property type="entry name" value="NAP-like"/>
    <property type="match status" value="1"/>
</dbReference>
<evidence type="ECO:0000313" key="4">
    <source>
        <dbReference type="EMBL" id="ELP90100.1"/>
    </source>
</evidence>
<sequence>MIKIGQSHIFSDINTIIKTKSIQDYINTTVKGVERNIDLLKEVNAQIKELQMEYNKECINLRIASEQDIKSYLSLRRAIIEGKSYDNIDIDKSGVKDFWTRVFYYSGFTKNVGYTEQDTELSMSLIDIEMKTAQPVIEHPLALKVTTEYTFIFNPNKYLKSTQIAFTLTQKYNETMHSIPNTSSIELITPIQPTDALNDSQLKELFLGKRPDGVLILMDAFNSINFKAISFYFNLFDPSHFLDDESDFDSEEASTPSENSDKDDEEKTSKSEESN</sequence>
<comment type="similarity">
    <text evidence="1">Belongs to the nucleosome assembly protein (NAP) family.</text>
</comment>
<evidence type="ECO:0000256" key="2">
    <source>
        <dbReference type="SAM" id="Coils"/>
    </source>
</evidence>
<dbReference type="EMBL" id="KB206537">
    <property type="protein sequence ID" value="ELP90100.1"/>
    <property type="molecule type" value="Genomic_DNA"/>
</dbReference>
<dbReference type="RefSeq" id="XP_004256871.1">
    <property type="nucleotide sequence ID" value="XM_004256823.1"/>
</dbReference>
<organism evidence="4 5">
    <name type="scientific">Entamoeba invadens IP1</name>
    <dbReference type="NCBI Taxonomy" id="370355"/>
    <lineage>
        <taxon>Eukaryota</taxon>
        <taxon>Amoebozoa</taxon>
        <taxon>Evosea</taxon>
        <taxon>Archamoebae</taxon>
        <taxon>Mastigamoebida</taxon>
        <taxon>Entamoebidae</taxon>
        <taxon>Entamoeba</taxon>
    </lineage>
</organism>
<evidence type="ECO:0000256" key="3">
    <source>
        <dbReference type="SAM" id="MobiDB-lite"/>
    </source>
</evidence>
<evidence type="ECO:0008006" key="6">
    <source>
        <dbReference type="Google" id="ProtNLM"/>
    </source>
</evidence>
<evidence type="ECO:0000256" key="1">
    <source>
        <dbReference type="ARBA" id="ARBA00009947"/>
    </source>
</evidence>
<protein>
    <recommendedName>
        <fullName evidence="6">Nucleosome assembly protein</fullName>
    </recommendedName>
</protein>
<dbReference type="KEGG" id="eiv:EIN_405140"/>
<evidence type="ECO:0000313" key="5">
    <source>
        <dbReference type="Proteomes" id="UP000014680"/>
    </source>
</evidence>
<reference evidence="4 5" key="1">
    <citation type="submission" date="2012-10" db="EMBL/GenBank/DDBJ databases">
        <authorList>
            <person name="Zafar N."/>
            <person name="Inman J."/>
            <person name="Hall N."/>
            <person name="Lorenzi H."/>
            <person name="Caler E."/>
        </authorList>
    </citation>
    <scope>NUCLEOTIDE SEQUENCE [LARGE SCALE GENOMIC DNA]</scope>
    <source>
        <strain evidence="4 5">IP1</strain>
    </source>
</reference>
<accession>A0A0A1U700</accession>
<keyword evidence="2" id="KW-0175">Coiled coil</keyword>
<dbReference type="InterPro" id="IPR037231">
    <property type="entry name" value="NAP-like_sf"/>
</dbReference>